<feature type="domain" description="D-isomer specific 2-hydroxyacid dehydrogenase NAD-binding" evidence="5">
    <location>
        <begin position="107"/>
        <end position="283"/>
    </location>
</feature>
<keyword evidence="2" id="KW-0520">NAD</keyword>
<organism evidence="6 7">
    <name type="scientific">Rhodoplanes roseus</name>
    <dbReference type="NCBI Taxonomy" id="29409"/>
    <lineage>
        <taxon>Bacteria</taxon>
        <taxon>Pseudomonadati</taxon>
        <taxon>Pseudomonadota</taxon>
        <taxon>Alphaproteobacteria</taxon>
        <taxon>Hyphomicrobiales</taxon>
        <taxon>Nitrobacteraceae</taxon>
        <taxon>Rhodoplanes</taxon>
    </lineage>
</organism>
<comment type="caution">
    <text evidence="6">The sequence shown here is derived from an EMBL/GenBank/DDBJ whole genome shotgun (WGS) entry which is preliminary data.</text>
</comment>
<evidence type="ECO:0000259" key="4">
    <source>
        <dbReference type="Pfam" id="PF00389"/>
    </source>
</evidence>
<dbReference type="RefSeq" id="WP_111419730.1">
    <property type="nucleotide sequence ID" value="NZ_NPEX01000090.1"/>
</dbReference>
<dbReference type="InterPro" id="IPR006139">
    <property type="entry name" value="D-isomer_2_OHA_DH_cat_dom"/>
</dbReference>
<evidence type="ECO:0000259" key="5">
    <source>
        <dbReference type="Pfam" id="PF02826"/>
    </source>
</evidence>
<dbReference type="GO" id="GO:0016616">
    <property type="term" value="F:oxidoreductase activity, acting on the CH-OH group of donors, NAD or NADP as acceptor"/>
    <property type="evidence" value="ECO:0007669"/>
    <property type="project" value="InterPro"/>
</dbReference>
<dbReference type="EMBL" id="NPEX01000090">
    <property type="protein sequence ID" value="RAI43406.1"/>
    <property type="molecule type" value="Genomic_DNA"/>
</dbReference>
<dbReference type="Pfam" id="PF02826">
    <property type="entry name" value="2-Hacid_dh_C"/>
    <property type="match status" value="1"/>
</dbReference>
<evidence type="ECO:0000256" key="3">
    <source>
        <dbReference type="RuleBase" id="RU003719"/>
    </source>
</evidence>
<dbReference type="CDD" id="cd05300">
    <property type="entry name" value="2-Hacid_dh_1"/>
    <property type="match status" value="1"/>
</dbReference>
<accession>A0A327KZ36</accession>
<dbReference type="SUPFAM" id="SSF51735">
    <property type="entry name" value="NAD(P)-binding Rossmann-fold domains"/>
    <property type="match status" value="1"/>
</dbReference>
<keyword evidence="7" id="KW-1185">Reference proteome</keyword>
<dbReference type="Pfam" id="PF00389">
    <property type="entry name" value="2-Hacid_dh"/>
    <property type="match status" value="1"/>
</dbReference>
<dbReference type="PANTHER" id="PTHR43333:SF1">
    <property type="entry name" value="D-ISOMER SPECIFIC 2-HYDROXYACID DEHYDROGENASE NAD-BINDING DOMAIN-CONTAINING PROTEIN"/>
    <property type="match status" value="1"/>
</dbReference>
<dbReference type="Proteomes" id="UP000249130">
    <property type="component" value="Unassembled WGS sequence"/>
</dbReference>
<dbReference type="PANTHER" id="PTHR43333">
    <property type="entry name" value="2-HACID_DH_C DOMAIN-CONTAINING PROTEIN"/>
    <property type="match status" value="1"/>
</dbReference>
<dbReference type="SUPFAM" id="SSF52283">
    <property type="entry name" value="Formate/glycerate dehydrogenase catalytic domain-like"/>
    <property type="match status" value="1"/>
</dbReference>
<evidence type="ECO:0000256" key="1">
    <source>
        <dbReference type="ARBA" id="ARBA00023002"/>
    </source>
</evidence>
<evidence type="ECO:0000313" key="7">
    <source>
        <dbReference type="Proteomes" id="UP000249130"/>
    </source>
</evidence>
<comment type="similarity">
    <text evidence="3">Belongs to the D-isomer specific 2-hydroxyacid dehydrogenase family.</text>
</comment>
<keyword evidence="1 3" id="KW-0560">Oxidoreductase</keyword>
<dbReference type="GO" id="GO:0051287">
    <property type="term" value="F:NAD binding"/>
    <property type="evidence" value="ECO:0007669"/>
    <property type="project" value="InterPro"/>
</dbReference>
<name>A0A327KZ36_9BRAD</name>
<reference evidence="6 7" key="1">
    <citation type="submission" date="2017-07" db="EMBL/GenBank/DDBJ databases">
        <title>Draft Genome Sequences of Select Purple Nonsulfur Bacteria.</title>
        <authorList>
            <person name="Lasarre B."/>
            <person name="Mckinlay J.B."/>
        </authorList>
    </citation>
    <scope>NUCLEOTIDE SEQUENCE [LARGE SCALE GENOMIC DNA]</scope>
    <source>
        <strain evidence="6 7">DSM 5909</strain>
    </source>
</reference>
<feature type="domain" description="D-isomer specific 2-hydroxyacid dehydrogenase catalytic" evidence="4">
    <location>
        <begin position="30"/>
        <end position="315"/>
    </location>
</feature>
<sequence>MRIVIHVPFGADAFVDALRAVPGVAPTVAGTKDELRNALAGADALAVMASLYDQATADAVAAAPKLGWIHFVSSGVDALLRFPPLPNAAVTNSAAAWAPTVAEHAVTLLSALVRRIPDALAAQTEHRWAGTEIRPRLRSLETNSVVLLGFGAIGQQIARRLKAFDAHVIAVARSRRTHADVDEFVTTEEVDQVLPRADAVVAALPATPATRGFLDAQRLASLPKGAVVINVGRGDTIDQPALLAALQNGHLGGAGLDVFDQEPVPADSPVWTTPGLLVTPHLAGIGSRALIGRLATICADNARRAVKGRPFATPVDLSTLGT</sequence>
<protein>
    <recommendedName>
        <fullName evidence="8">D-isomer specific 2-hydroxyacid dehydrogenase NAD-binding domain-containing protein</fullName>
    </recommendedName>
</protein>
<gene>
    <name evidence="6" type="ORF">CH341_14470</name>
</gene>
<evidence type="ECO:0008006" key="8">
    <source>
        <dbReference type="Google" id="ProtNLM"/>
    </source>
</evidence>
<dbReference type="InterPro" id="IPR006140">
    <property type="entry name" value="D-isomer_DH_NAD-bd"/>
</dbReference>
<evidence type="ECO:0000256" key="2">
    <source>
        <dbReference type="ARBA" id="ARBA00023027"/>
    </source>
</evidence>
<dbReference type="InterPro" id="IPR036291">
    <property type="entry name" value="NAD(P)-bd_dom_sf"/>
</dbReference>
<dbReference type="Gene3D" id="3.40.50.720">
    <property type="entry name" value="NAD(P)-binding Rossmann-like Domain"/>
    <property type="match status" value="2"/>
</dbReference>
<dbReference type="AlphaFoldDB" id="A0A327KZ36"/>
<evidence type="ECO:0000313" key="6">
    <source>
        <dbReference type="EMBL" id="RAI43406.1"/>
    </source>
</evidence>
<proteinExistence type="inferred from homology"/>
<dbReference type="OrthoDB" id="9793626at2"/>